<dbReference type="InterPro" id="IPR035979">
    <property type="entry name" value="RBD_domain_sf"/>
</dbReference>
<evidence type="ECO:0000259" key="13">
    <source>
        <dbReference type="PROSITE" id="PS50102"/>
    </source>
</evidence>
<dbReference type="CDD" id="cd12401">
    <property type="entry name" value="RRM_eIF4H"/>
    <property type="match status" value="1"/>
</dbReference>
<feature type="region of interest" description="Disordered" evidence="12">
    <location>
        <begin position="1"/>
        <end position="43"/>
    </location>
</feature>
<evidence type="ECO:0000256" key="5">
    <source>
        <dbReference type="ARBA" id="ARBA00022540"/>
    </source>
</evidence>
<protein>
    <recommendedName>
        <fullName evidence="2">Eukaryotic translation initiation factor 4H</fullName>
    </recommendedName>
</protein>
<dbReference type="GO" id="GO:0003743">
    <property type="term" value="F:translation initiation factor activity"/>
    <property type="evidence" value="ECO:0007669"/>
    <property type="project" value="UniProtKB-KW"/>
</dbReference>
<feature type="domain" description="RRM" evidence="13">
    <location>
        <begin position="44"/>
        <end position="120"/>
    </location>
</feature>
<evidence type="ECO:0000256" key="8">
    <source>
        <dbReference type="ARBA" id="ARBA00022917"/>
    </source>
</evidence>
<keyword evidence="15" id="KW-1185">Reference proteome</keyword>
<keyword evidence="5" id="KW-0396">Initiation factor</keyword>
<dbReference type="OMA" id="GPEDRGM"/>
<evidence type="ECO:0000256" key="4">
    <source>
        <dbReference type="ARBA" id="ARBA00022490"/>
    </source>
</evidence>
<evidence type="ECO:0000313" key="14">
    <source>
        <dbReference type="EnsemblMetazoa" id="G23098.1:cds"/>
    </source>
</evidence>
<dbReference type="Proteomes" id="UP000005408">
    <property type="component" value="Unassembled WGS sequence"/>
</dbReference>
<evidence type="ECO:0000256" key="1">
    <source>
        <dbReference type="ARBA" id="ARBA00004556"/>
    </source>
</evidence>
<proteinExistence type="predicted"/>
<dbReference type="Gene3D" id="3.30.70.330">
    <property type="match status" value="1"/>
</dbReference>
<dbReference type="InterPro" id="IPR000504">
    <property type="entry name" value="RRM_dom"/>
</dbReference>
<feature type="region of interest" description="Disordered" evidence="12">
    <location>
        <begin position="123"/>
        <end position="288"/>
    </location>
</feature>
<dbReference type="PANTHER" id="PTHR23236">
    <property type="entry name" value="EUKARYOTIC TRANSLATION INITIATION FACTOR 4B/4H"/>
    <property type="match status" value="1"/>
</dbReference>
<dbReference type="PANTHER" id="PTHR23236:SF11">
    <property type="entry name" value="EUKARYOTIC TRANSLATION INITIATION FACTOR 4H"/>
    <property type="match status" value="1"/>
</dbReference>
<dbReference type="GO" id="GO:0048471">
    <property type="term" value="C:perinuclear region of cytoplasm"/>
    <property type="evidence" value="ECO:0007669"/>
    <property type="project" value="UniProtKB-SubCell"/>
</dbReference>
<evidence type="ECO:0000313" key="15">
    <source>
        <dbReference type="Proteomes" id="UP000005408"/>
    </source>
</evidence>
<evidence type="ECO:0000256" key="7">
    <source>
        <dbReference type="ARBA" id="ARBA00022884"/>
    </source>
</evidence>
<evidence type="ECO:0000256" key="3">
    <source>
        <dbReference type="ARBA" id="ARBA00022481"/>
    </source>
</evidence>
<dbReference type="FunFam" id="3.30.70.330:FF:000115">
    <property type="entry name" value="eukaryotic translation initiation factor 4H"/>
    <property type="match status" value="1"/>
</dbReference>
<evidence type="ECO:0000256" key="2">
    <source>
        <dbReference type="ARBA" id="ARBA00013856"/>
    </source>
</evidence>
<comment type="subcellular location">
    <subcellularLocation>
        <location evidence="1">Cytoplasm</location>
        <location evidence="1">Perinuclear region</location>
    </subcellularLocation>
</comment>
<evidence type="ECO:0000256" key="6">
    <source>
        <dbReference type="ARBA" id="ARBA00022553"/>
    </source>
</evidence>
<keyword evidence="3" id="KW-0488">Methylation</keyword>
<dbReference type="Pfam" id="PF00076">
    <property type="entry name" value="RRM_1"/>
    <property type="match status" value="1"/>
</dbReference>
<feature type="compositionally biased region" description="Basic and acidic residues" evidence="12">
    <location>
        <begin position="264"/>
        <end position="281"/>
    </location>
</feature>
<dbReference type="InterPro" id="IPR012677">
    <property type="entry name" value="Nucleotide-bd_a/b_plait_sf"/>
</dbReference>
<keyword evidence="8" id="KW-0648">Protein biosynthesis</keyword>
<feature type="compositionally biased region" description="Basic and acidic residues" evidence="12">
    <location>
        <begin position="123"/>
        <end position="139"/>
    </location>
</feature>
<dbReference type="SUPFAM" id="SSF54928">
    <property type="entry name" value="RNA-binding domain, RBD"/>
    <property type="match status" value="1"/>
</dbReference>
<dbReference type="OrthoDB" id="48651at2759"/>
<reference evidence="14" key="1">
    <citation type="submission" date="2022-08" db="UniProtKB">
        <authorList>
            <consortium name="EnsemblMetazoa"/>
        </authorList>
    </citation>
    <scope>IDENTIFICATION</scope>
    <source>
        <strain evidence="14">05x7-T-G4-1.051#20</strain>
    </source>
</reference>
<feature type="compositionally biased region" description="Gly residues" evidence="12">
    <location>
        <begin position="141"/>
        <end position="166"/>
    </location>
</feature>
<dbReference type="EnsemblMetazoa" id="G23098.1">
    <property type="protein sequence ID" value="G23098.1:cds"/>
    <property type="gene ID" value="G23098"/>
</dbReference>
<dbReference type="AlphaFoldDB" id="A0A8W8KDY7"/>
<keyword evidence="7 11" id="KW-0694">RNA-binding</keyword>
<keyword evidence="9" id="KW-0007">Acetylation</keyword>
<keyword evidence="4" id="KW-0963">Cytoplasm</keyword>
<dbReference type="PROSITE" id="PS50102">
    <property type="entry name" value="RRM"/>
    <property type="match status" value="1"/>
</dbReference>
<evidence type="ECO:0000256" key="10">
    <source>
        <dbReference type="ARBA" id="ARBA00025462"/>
    </source>
</evidence>
<organism evidence="14 15">
    <name type="scientific">Magallana gigas</name>
    <name type="common">Pacific oyster</name>
    <name type="synonym">Crassostrea gigas</name>
    <dbReference type="NCBI Taxonomy" id="29159"/>
    <lineage>
        <taxon>Eukaryota</taxon>
        <taxon>Metazoa</taxon>
        <taxon>Spiralia</taxon>
        <taxon>Lophotrochozoa</taxon>
        <taxon>Mollusca</taxon>
        <taxon>Bivalvia</taxon>
        <taxon>Autobranchia</taxon>
        <taxon>Pteriomorphia</taxon>
        <taxon>Ostreida</taxon>
        <taxon>Ostreoidea</taxon>
        <taxon>Ostreidae</taxon>
        <taxon>Magallana</taxon>
    </lineage>
</organism>
<evidence type="ECO:0000256" key="11">
    <source>
        <dbReference type="PROSITE-ProRule" id="PRU00176"/>
    </source>
</evidence>
<feature type="compositionally biased region" description="Gly residues" evidence="12">
    <location>
        <begin position="174"/>
        <end position="201"/>
    </location>
</feature>
<dbReference type="InterPro" id="IPR034229">
    <property type="entry name" value="eIF4H_RRM"/>
</dbReference>
<evidence type="ECO:0000256" key="12">
    <source>
        <dbReference type="SAM" id="MobiDB-lite"/>
    </source>
</evidence>
<sequence>MAEYGNDYGDRYGGGGGGGGGYGGGGRRGGRSQEKKPLPTEPPFTCYVGNLPQGLVQGDLEVIFKHLRVRSVRLVRDKETDKFKGFSYVEFEDIESLKEALTYDGALFEDRNIRVDIAEGRNKDKNQGFRGRGGGERGGFRGRGGRGGGGRGGFQDRGGDNWGGDRGYSDRGSYGRGGGGGGFRGDFGGGRGRQDGFGGRNQNGFSGRPRQRQNSGGPSEELREPSPESAAQRPRLKLLPRSVKEPVAAPASMSRNASIFGTGKPRDAVDDADVPADRSRTTSENSNN</sequence>
<feature type="compositionally biased region" description="Gly residues" evidence="12">
    <location>
        <begin position="11"/>
        <end position="27"/>
    </location>
</feature>
<evidence type="ECO:0000256" key="9">
    <source>
        <dbReference type="ARBA" id="ARBA00022990"/>
    </source>
</evidence>
<comment type="function">
    <text evidence="10">Stimulates the RNA helicase activity of EIF4A in the translation initiation complex. Binds weakly mRNA.</text>
</comment>
<keyword evidence="6" id="KW-0597">Phosphoprotein</keyword>
<name>A0A8W8KDY7_MAGGI</name>
<accession>A0A8W8KDY7</accession>
<dbReference type="SMART" id="SM00360">
    <property type="entry name" value="RRM"/>
    <property type="match status" value="1"/>
</dbReference>
<dbReference type="GO" id="GO:0003723">
    <property type="term" value="F:RNA binding"/>
    <property type="evidence" value="ECO:0007669"/>
    <property type="project" value="UniProtKB-UniRule"/>
</dbReference>